<name>A0A428UNQ5_9HYPO</name>
<dbReference type="InterPro" id="IPR036770">
    <property type="entry name" value="Ankyrin_rpt-contain_sf"/>
</dbReference>
<organism evidence="1 2">
    <name type="scientific">Fusarium oligoseptatum</name>
    <dbReference type="NCBI Taxonomy" id="2604345"/>
    <lineage>
        <taxon>Eukaryota</taxon>
        <taxon>Fungi</taxon>
        <taxon>Dikarya</taxon>
        <taxon>Ascomycota</taxon>
        <taxon>Pezizomycotina</taxon>
        <taxon>Sordariomycetes</taxon>
        <taxon>Hypocreomycetidae</taxon>
        <taxon>Hypocreales</taxon>
        <taxon>Nectriaceae</taxon>
        <taxon>Fusarium</taxon>
        <taxon>Fusarium solani species complex</taxon>
    </lineage>
</organism>
<reference evidence="1 2" key="1">
    <citation type="submission" date="2017-06" db="EMBL/GenBank/DDBJ databases">
        <title>Comparative genomic analysis of Ambrosia Fusariam Clade fungi.</title>
        <authorList>
            <person name="Stajich J.E."/>
            <person name="Carrillo J."/>
            <person name="Kijimoto T."/>
            <person name="Eskalen A."/>
            <person name="O'Donnell K."/>
            <person name="Kasson M."/>
        </authorList>
    </citation>
    <scope>NUCLEOTIDE SEQUENCE [LARGE SCALE GENOMIC DNA]</scope>
    <source>
        <strain evidence="1 2">NRRL62579</strain>
    </source>
</reference>
<dbReference type="Proteomes" id="UP000287144">
    <property type="component" value="Unassembled WGS sequence"/>
</dbReference>
<accession>A0A428UNQ5</accession>
<dbReference type="STRING" id="1325735.A0A428UNQ5"/>
<dbReference type="Gene3D" id="1.25.40.20">
    <property type="entry name" value="Ankyrin repeat-containing domain"/>
    <property type="match status" value="1"/>
</dbReference>
<sequence>MAEVLGIVAGAAQLLDLSTRVLVASSSLYGKLKNIPNEIETLKKNTELFIDLLWMISSDFDGPINSHVHSLHVTHRITSILHDAKQESEELALLLEALSSKNSSSARRKWSAVVSATKEKDIAERIQMVVGIQLGGWTLSMVGRLSPHNMVDRKKSPAFIALDEAVRDLQPQGQQEAKALFNTLLQKLREAFESGMASPSDHTTSNFYALHHFAELATLVADSHEHLSHVINDIVELLVAGNADIPNRDPVCTPLYLMLVHLDDTVRIKNNKLDTILINNGCITSHSVQDEAGDPRFVAMFRKNPSLLEGHDQYLAHVAVIQRSETELGRLLRQNKIDLWTQIPSVLSLAVGWTTGLQLLLDAGANPDDAILTAICEDHLPSIELLVDNGCSLFDLDHYSFFAPGNSKVDALFFAASLPASSDVVCLLVQKLVERRLQLLQLATKELPETCLKKLGLHKQQHVQPSPDYNALEVFRQLEAHKVQVPMALWPGSLTTLYHHPGMTDPLAERLYDAGFSSVDELDEKGDSPLINAILHCTSWESIRLHQWYLRNGPRLPRSLAYVDFLDQAKKFTHLISECIWISKGSKLCGPLYIFQQVHPEGVEQRDSCSCWCSTSGCTPVGIVLRQKPLTPFVFTHRQRWLVNLARYSSLGLSLDKDTFADICRLEVFDRLGMAHTCSHQPHDSDGSEDAYCSGTGCGYDNSEREEVNEEDHHLKQALDSYLELYLRLLHIHADHFESFWIAWWVALENFLPFEVDDKWKGPYRPLQLDGVCDPQSYDKAESHGGYNANVEAITAFLADCIPQLTSETRAKFFDQFKLTEYEHMYYYLVAERDRWINDLGGDEDD</sequence>
<dbReference type="EMBL" id="NKCK01000002">
    <property type="protein sequence ID" value="RSM15959.1"/>
    <property type="molecule type" value="Genomic_DNA"/>
</dbReference>
<dbReference type="SUPFAM" id="SSF48403">
    <property type="entry name" value="Ankyrin repeat"/>
    <property type="match status" value="1"/>
</dbReference>
<evidence type="ECO:0000313" key="1">
    <source>
        <dbReference type="EMBL" id="RSM15959.1"/>
    </source>
</evidence>
<evidence type="ECO:0000313" key="2">
    <source>
        <dbReference type="Proteomes" id="UP000287144"/>
    </source>
</evidence>
<comment type="caution">
    <text evidence="1">The sequence shown here is derived from an EMBL/GenBank/DDBJ whole genome shotgun (WGS) entry which is preliminary data.</text>
</comment>
<proteinExistence type="predicted"/>
<keyword evidence="2" id="KW-1185">Reference proteome</keyword>
<protein>
    <recommendedName>
        <fullName evidence="3">Fungal N-terminal domain-containing protein</fullName>
    </recommendedName>
</protein>
<evidence type="ECO:0008006" key="3">
    <source>
        <dbReference type="Google" id="ProtNLM"/>
    </source>
</evidence>
<gene>
    <name evidence="1" type="ORF">CEP52_000428</name>
</gene>
<dbReference type="AlphaFoldDB" id="A0A428UNQ5"/>